<name>A0ABP1NTE4_XYLVO</name>
<dbReference type="Proteomes" id="UP001642520">
    <property type="component" value="Unassembled WGS sequence"/>
</dbReference>
<protein>
    <submittedName>
        <fullName evidence="2">Uncharacterized protein</fullName>
    </submittedName>
</protein>
<proteinExistence type="predicted"/>
<gene>
    <name evidence="2" type="ORF">XYLVIOL_LOCUS6501</name>
</gene>
<evidence type="ECO:0000313" key="3">
    <source>
        <dbReference type="Proteomes" id="UP001642520"/>
    </source>
</evidence>
<comment type="caution">
    <text evidence="2">The sequence shown here is derived from an EMBL/GenBank/DDBJ whole genome shotgun (WGS) entry which is preliminary data.</text>
</comment>
<sequence length="706" mass="81271">MTTENDTWAQTLITVTPEDDATLREISDTTTLSSTPDVQLILDPDEIVYRRSFTHRQFIDSKEDEEEKEEDEEEEEPEEMESKQDAENQTYLQGTTTVRISVEYQDEASQTMYMSTPCPPLRYFKDIMTSMNESPMPKLKRSNVAATIISVHPETSHDVAMKQLSADVTEEERDEFETKLTTEEETEMEITEILHFLIARAFWIDDPTSQAQAVTIDETTQTCIAYNNRLHMFVIDSQVQTDLSCEPKQSNTMLLTDYWETKNMILNYLEDCISKGIEIRIIIDDIIDEIIDKCAGRIKYPMREQMIQTIATYKLDGEKEEDVLRKLRLDIIVDPLEASIIVVPLMDNLLQLVCEAVSRNAMKTAQAVLDRIFQRTMTIIVKLMELQKQSERKPIDQILAKRKKKILESMVKKDTETISTQTSIAGISEIRKIKKSKEVLCSVCRRQSMCQWCLNDREIESVPEEEIKMLRTQDILLAYKPCYIVAKVSEKTDTFQPPCPPKRKVKPPSRYKLRSSKDSTEQCCSAICLFLQADKNVEAQESFNEWSYVTDATIMKPYSIKESVNSSSQTTIPLLDQSTCQDLFSHRSTLTSRAENALKVLKDTFCSRENCITSSLQTLKDYSFTKSEEMCTKQTCDACLNMNNMDNKIFGQKICIRQTCNVFSKLRLPKTSNDSIYSHISIKSHGDGFNVVPIYLSHYFCTKEFQ</sequence>
<organism evidence="2 3">
    <name type="scientific">Xylocopa violacea</name>
    <name type="common">Violet carpenter bee</name>
    <name type="synonym">Apis violacea</name>
    <dbReference type="NCBI Taxonomy" id="135666"/>
    <lineage>
        <taxon>Eukaryota</taxon>
        <taxon>Metazoa</taxon>
        <taxon>Ecdysozoa</taxon>
        <taxon>Arthropoda</taxon>
        <taxon>Hexapoda</taxon>
        <taxon>Insecta</taxon>
        <taxon>Pterygota</taxon>
        <taxon>Neoptera</taxon>
        <taxon>Endopterygota</taxon>
        <taxon>Hymenoptera</taxon>
        <taxon>Apocrita</taxon>
        <taxon>Aculeata</taxon>
        <taxon>Apoidea</taxon>
        <taxon>Anthophila</taxon>
        <taxon>Apidae</taxon>
        <taxon>Xylocopa</taxon>
        <taxon>Xylocopa</taxon>
    </lineage>
</organism>
<reference evidence="2 3" key="1">
    <citation type="submission" date="2024-08" db="EMBL/GenBank/DDBJ databases">
        <authorList>
            <person name="Will J Nash"/>
            <person name="Angela Man"/>
            <person name="Seanna McTaggart"/>
            <person name="Kendall Baker"/>
            <person name="Tom Barker"/>
            <person name="Leah Catchpole"/>
            <person name="Alex Durrant"/>
            <person name="Karim Gharbi"/>
            <person name="Naomi Irish"/>
            <person name="Gemy Kaithakottil"/>
            <person name="Debby Ku"/>
            <person name="Aaliyah Providence"/>
            <person name="Felix Shaw"/>
            <person name="David Swarbreck"/>
            <person name="Chris Watkins"/>
            <person name="Ann M. McCartney"/>
            <person name="Giulio Formenti"/>
            <person name="Alice Mouton"/>
            <person name="Noel Vella"/>
            <person name="Bjorn M von Reumont"/>
            <person name="Adriana Vella"/>
            <person name="Wilfried Haerty"/>
        </authorList>
    </citation>
    <scope>NUCLEOTIDE SEQUENCE [LARGE SCALE GENOMIC DNA]</scope>
</reference>
<evidence type="ECO:0000313" key="2">
    <source>
        <dbReference type="EMBL" id="CAL7944172.1"/>
    </source>
</evidence>
<accession>A0ABP1NTE4</accession>
<feature type="region of interest" description="Disordered" evidence="1">
    <location>
        <begin position="58"/>
        <end position="93"/>
    </location>
</feature>
<evidence type="ECO:0000256" key="1">
    <source>
        <dbReference type="SAM" id="MobiDB-lite"/>
    </source>
</evidence>
<keyword evidence="3" id="KW-1185">Reference proteome</keyword>
<feature type="compositionally biased region" description="Acidic residues" evidence="1">
    <location>
        <begin position="62"/>
        <end position="79"/>
    </location>
</feature>
<dbReference type="EMBL" id="CAXAJV020001293">
    <property type="protein sequence ID" value="CAL7944172.1"/>
    <property type="molecule type" value="Genomic_DNA"/>
</dbReference>